<dbReference type="InterPro" id="IPR013758">
    <property type="entry name" value="Topo_IIA_A/C_ab"/>
</dbReference>
<dbReference type="InterPro" id="IPR013760">
    <property type="entry name" value="Topo_IIA-like_dom_sf"/>
</dbReference>
<dbReference type="GO" id="GO:0006265">
    <property type="term" value="P:DNA topological change"/>
    <property type="evidence" value="ECO:0007669"/>
    <property type="project" value="UniProtKB-UniRule"/>
</dbReference>
<dbReference type="Proteomes" id="UP000591948">
    <property type="component" value="Unassembled WGS sequence"/>
</dbReference>
<gene>
    <name evidence="8" type="ORF">HKBW3S33_02002</name>
</gene>
<evidence type="ECO:0000313" key="8">
    <source>
        <dbReference type="EMBL" id="GFP28588.1"/>
    </source>
</evidence>
<feature type="active site" description="O-(5'-phospho-DNA)-tyrosine intermediate" evidence="6">
    <location>
        <position position="58"/>
    </location>
</feature>
<evidence type="ECO:0000256" key="3">
    <source>
        <dbReference type="ARBA" id="ARBA00023029"/>
    </source>
</evidence>
<dbReference type="EMBL" id="BLRY01000292">
    <property type="protein sequence ID" value="GFP28588.1"/>
    <property type="molecule type" value="Genomic_DNA"/>
</dbReference>
<dbReference type="SMART" id="SM00434">
    <property type="entry name" value="TOP4c"/>
    <property type="match status" value="1"/>
</dbReference>
<evidence type="ECO:0000256" key="6">
    <source>
        <dbReference type="PROSITE-ProRule" id="PRU01384"/>
    </source>
</evidence>
<dbReference type="GO" id="GO:0003677">
    <property type="term" value="F:DNA binding"/>
    <property type="evidence" value="ECO:0007669"/>
    <property type="project" value="UniProtKB-UniRule"/>
</dbReference>
<evidence type="ECO:0000256" key="5">
    <source>
        <dbReference type="ARBA" id="ARBA00023235"/>
    </source>
</evidence>
<dbReference type="GO" id="GO:0034335">
    <property type="term" value="F:DNA negative supercoiling activity"/>
    <property type="evidence" value="ECO:0007669"/>
    <property type="project" value="UniProtKB-ARBA"/>
</dbReference>
<name>A0A6V8P8B9_9ACTN</name>
<protein>
    <submittedName>
        <fullName evidence="8">DNA gyrase subunit A</fullName>
    </submittedName>
</protein>
<dbReference type="PANTHER" id="PTHR43493:SF5">
    <property type="entry name" value="DNA GYRASE SUBUNIT A, CHLOROPLASTIC_MITOCHONDRIAL"/>
    <property type="match status" value="1"/>
</dbReference>
<dbReference type="SUPFAM" id="SSF56719">
    <property type="entry name" value="Type II DNA topoisomerase"/>
    <property type="match status" value="1"/>
</dbReference>
<organism evidence="8 9">
    <name type="scientific">Candidatus Hakubella thermalkaliphila</name>
    <dbReference type="NCBI Taxonomy" id="2754717"/>
    <lineage>
        <taxon>Bacteria</taxon>
        <taxon>Bacillati</taxon>
        <taxon>Actinomycetota</taxon>
        <taxon>Actinomycetota incertae sedis</taxon>
        <taxon>Candidatus Hakubellales</taxon>
        <taxon>Candidatus Hakubellaceae</taxon>
        <taxon>Candidatus Hakubella</taxon>
    </lineage>
</organism>
<evidence type="ECO:0000256" key="4">
    <source>
        <dbReference type="ARBA" id="ARBA00023125"/>
    </source>
</evidence>
<keyword evidence="5 6" id="KW-0413">Isomerase</keyword>
<dbReference type="PROSITE" id="PS52040">
    <property type="entry name" value="TOPO_IIA"/>
    <property type="match status" value="1"/>
</dbReference>
<dbReference type="InterPro" id="IPR050220">
    <property type="entry name" value="Type_II_DNA_Topoisomerases"/>
</dbReference>
<dbReference type="GO" id="GO:0005737">
    <property type="term" value="C:cytoplasm"/>
    <property type="evidence" value="ECO:0007669"/>
    <property type="project" value="TreeGrafter"/>
</dbReference>
<feature type="non-terminal residue" evidence="8">
    <location>
        <position position="125"/>
    </location>
</feature>
<comment type="catalytic activity">
    <reaction evidence="1 6">
        <text>ATP-dependent breakage, passage and rejoining of double-stranded DNA.</text>
        <dbReference type="EC" id="5.6.2.2"/>
    </reaction>
</comment>
<dbReference type="GO" id="GO:0005524">
    <property type="term" value="F:ATP binding"/>
    <property type="evidence" value="ECO:0007669"/>
    <property type="project" value="InterPro"/>
</dbReference>
<comment type="caution">
    <text evidence="8">The sequence shown here is derived from an EMBL/GenBank/DDBJ whole genome shotgun (WGS) entry which is preliminary data.</text>
</comment>
<accession>A0A6V8P8B9</accession>
<reference evidence="8 9" key="1">
    <citation type="journal article" date="2020" name="Front. Microbiol.">
        <title>Single-cell genomics of novel Actinobacteria with the Wood-Ljungdahl pathway discovered in a serpentinizing system.</title>
        <authorList>
            <person name="Merino N."/>
            <person name="Kawai M."/>
            <person name="Boyd E.S."/>
            <person name="Colman D.R."/>
            <person name="McGlynn S.E."/>
            <person name="Nealson K.H."/>
            <person name="Kurokawa K."/>
            <person name="Hongoh Y."/>
        </authorList>
    </citation>
    <scope>NUCLEOTIDE SEQUENCE [LARGE SCALE GENOMIC DNA]</scope>
    <source>
        <strain evidence="8 9">S33</strain>
    </source>
</reference>
<evidence type="ECO:0000313" key="9">
    <source>
        <dbReference type="Proteomes" id="UP000591948"/>
    </source>
</evidence>
<keyword evidence="4 6" id="KW-0238">DNA-binding</keyword>
<dbReference type="GO" id="GO:0009330">
    <property type="term" value="C:DNA topoisomerase type II (double strand cut, ATP-hydrolyzing) complex"/>
    <property type="evidence" value="ECO:0007669"/>
    <property type="project" value="TreeGrafter"/>
</dbReference>
<dbReference type="AlphaFoldDB" id="A0A6V8P8B9"/>
<keyword evidence="3 6" id="KW-0799">Topoisomerase</keyword>
<dbReference type="Gene3D" id="3.90.199.10">
    <property type="entry name" value="Topoisomerase II, domain 5"/>
    <property type="match status" value="1"/>
</dbReference>
<dbReference type="InterPro" id="IPR002205">
    <property type="entry name" value="Topo_IIA_dom_A"/>
</dbReference>
<dbReference type="Pfam" id="PF00521">
    <property type="entry name" value="DNA_topoisoIV"/>
    <property type="match status" value="1"/>
</dbReference>
<evidence type="ECO:0000256" key="2">
    <source>
        <dbReference type="ARBA" id="ARBA00008263"/>
    </source>
</evidence>
<sequence length="125" mass="14087">MFIELVENYLGKYHPHGDVAVYDTLVRMAQDFSMRYLLIDGHGNFGSVDGDNPAAMRYTEARLSKLAMEMLRDIDKETVDFVNNFDNTLQEPVVLPSRFPNLLVNVSSGIDVVKATNIPPHNLSE</sequence>
<evidence type="ECO:0000256" key="1">
    <source>
        <dbReference type="ARBA" id="ARBA00000185"/>
    </source>
</evidence>
<comment type="similarity">
    <text evidence="2">Belongs to the type II topoisomerase GyrA/ParC subunit family.</text>
</comment>
<feature type="domain" description="Topo IIA-type catalytic" evidence="7">
    <location>
        <begin position="1"/>
        <end position="125"/>
    </location>
</feature>
<evidence type="ECO:0000259" key="7">
    <source>
        <dbReference type="PROSITE" id="PS52040"/>
    </source>
</evidence>
<keyword evidence="9" id="KW-1185">Reference proteome</keyword>
<dbReference type="PANTHER" id="PTHR43493">
    <property type="entry name" value="DNA GYRASE/TOPOISOMERASE SUBUNIT A"/>
    <property type="match status" value="1"/>
</dbReference>
<proteinExistence type="inferred from homology"/>